<name>A0AAD9HG92_9PEZI</name>
<sequence length="268" mass="28296">MHLSIRPIVTLAALLRLCDGAVFTPPDCVGDIKEFPNCDKADSIARKCSDLPQKETIACFCTQELLNAYVGCKGEFRQCILGNAFDSALDDQIAAWQDACGPYLPKGVTTPAVPAATRTLDVDACKGAAESCAQLSQSTASCSSAYGASPARLTSCRCQEPLVSLASACFLDGRQSCEGLEATTSNVWEFRNCAAAATDVFDKPKDTGPITSAADASTAKNKATGTLVFRPGSTATTTTSGGPGAVYCRVAWRAVVMHFPVMLYLFWC</sequence>
<protein>
    <recommendedName>
        <fullName evidence="4">Extracellular membrane protein CFEM domain-containing protein</fullName>
    </recommendedName>
</protein>
<dbReference type="Proteomes" id="UP001232148">
    <property type="component" value="Unassembled WGS sequence"/>
</dbReference>
<proteinExistence type="predicted"/>
<keyword evidence="1" id="KW-0732">Signal</keyword>
<evidence type="ECO:0000313" key="3">
    <source>
        <dbReference type="Proteomes" id="UP001232148"/>
    </source>
</evidence>
<accession>A0AAD9HG92</accession>
<evidence type="ECO:0000313" key="2">
    <source>
        <dbReference type="EMBL" id="KAK2028248.1"/>
    </source>
</evidence>
<comment type="caution">
    <text evidence="2">The sequence shown here is derived from an EMBL/GenBank/DDBJ whole genome shotgun (WGS) entry which is preliminary data.</text>
</comment>
<gene>
    <name evidence="2" type="ORF">LX32DRAFT_673622</name>
</gene>
<organism evidence="2 3">
    <name type="scientific">Colletotrichum zoysiae</name>
    <dbReference type="NCBI Taxonomy" id="1216348"/>
    <lineage>
        <taxon>Eukaryota</taxon>
        <taxon>Fungi</taxon>
        <taxon>Dikarya</taxon>
        <taxon>Ascomycota</taxon>
        <taxon>Pezizomycotina</taxon>
        <taxon>Sordariomycetes</taxon>
        <taxon>Hypocreomycetidae</taxon>
        <taxon>Glomerellales</taxon>
        <taxon>Glomerellaceae</taxon>
        <taxon>Colletotrichum</taxon>
        <taxon>Colletotrichum graminicola species complex</taxon>
    </lineage>
</organism>
<reference evidence="2" key="1">
    <citation type="submission" date="2021-06" db="EMBL/GenBank/DDBJ databases">
        <title>Comparative genomics, transcriptomics and evolutionary studies reveal genomic signatures of adaptation to plant cell wall in hemibiotrophic fungi.</title>
        <authorList>
            <consortium name="DOE Joint Genome Institute"/>
            <person name="Baroncelli R."/>
            <person name="Diaz J.F."/>
            <person name="Benocci T."/>
            <person name="Peng M."/>
            <person name="Battaglia E."/>
            <person name="Haridas S."/>
            <person name="Andreopoulos W."/>
            <person name="Labutti K."/>
            <person name="Pangilinan J."/>
            <person name="Floch G.L."/>
            <person name="Makela M.R."/>
            <person name="Henrissat B."/>
            <person name="Grigoriev I.V."/>
            <person name="Crouch J.A."/>
            <person name="De Vries R.P."/>
            <person name="Sukno S.A."/>
            <person name="Thon M.R."/>
        </authorList>
    </citation>
    <scope>NUCLEOTIDE SEQUENCE</scope>
    <source>
        <strain evidence="2">MAFF235873</strain>
    </source>
</reference>
<feature type="non-terminal residue" evidence="2">
    <location>
        <position position="268"/>
    </location>
</feature>
<feature type="signal peptide" evidence="1">
    <location>
        <begin position="1"/>
        <end position="20"/>
    </location>
</feature>
<evidence type="ECO:0008006" key="4">
    <source>
        <dbReference type="Google" id="ProtNLM"/>
    </source>
</evidence>
<dbReference type="AlphaFoldDB" id="A0AAD9HG92"/>
<feature type="chain" id="PRO_5042008552" description="Extracellular membrane protein CFEM domain-containing protein" evidence="1">
    <location>
        <begin position="21"/>
        <end position="268"/>
    </location>
</feature>
<keyword evidence="3" id="KW-1185">Reference proteome</keyword>
<evidence type="ECO:0000256" key="1">
    <source>
        <dbReference type="SAM" id="SignalP"/>
    </source>
</evidence>
<dbReference type="EMBL" id="MU842881">
    <property type="protein sequence ID" value="KAK2028248.1"/>
    <property type="molecule type" value="Genomic_DNA"/>
</dbReference>